<feature type="region of interest" description="Disordered" evidence="5">
    <location>
        <begin position="1"/>
        <end position="32"/>
    </location>
</feature>
<comment type="caution">
    <text evidence="8">The sequence shown here is derived from an EMBL/GenBank/DDBJ whole genome shotgun (WGS) entry which is preliminary data.</text>
</comment>
<feature type="domain" description="Cyclin-like" evidence="6">
    <location>
        <begin position="93"/>
        <end position="177"/>
    </location>
</feature>
<evidence type="ECO:0000313" key="9">
    <source>
        <dbReference type="Proteomes" id="UP000187209"/>
    </source>
</evidence>
<evidence type="ECO:0000259" key="7">
    <source>
        <dbReference type="SMART" id="SM01332"/>
    </source>
</evidence>
<dbReference type="EMBL" id="MPUH01000539">
    <property type="protein sequence ID" value="OMJ78097.1"/>
    <property type="molecule type" value="Genomic_DNA"/>
</dbReference>
<dbReference type="PIRSF" id="PIRSF001771">
    <property type="entry name" value="Cyclin_A_B_D_E"/>
    <property type="match status" value="1"/>
</dbReference>
<evidence type="ECO:0000256" key="4">
    <source>
        <dbReference type="RuleBase" id="RU000383"/>
    </source>
</evidence>
<sequence length="303" mass="35265">MSTTLQQELENKENIPPENKPRPSIPRDRTFGNDLTKALSYSRELSNDPQLLDYYSDEIYQHLKSIESLNRAKFGFMKFQSDITEKMRSVLLDWLVEVHHKFKLTTETLFLTVNLIDRYLEKIPISRSRLQLIGVSAFLIASKYEDIYPPEIRDLVYITDNAFTNKEILQGEIEILKKLEYNITVPSAFRFLERLSRVAGCSEQQYALSRYLQELALVDYKMIKYSYSNLAAAAIYLMFKIKNIKPEWTNDLRRASGYTEDQLKACARDMCMLFQNANKSSLKGVKNKFSSAQFFHVANTPIL</sequence>
<dbReference type="SUPFAM" id="SSF47954">
    <property type="entry name" value="Cyclin-like"/>
    <property type="match status" value="2"/>
</dbReference>
<feature type="domain" description="Cyclin-like" evidence="6">
    <location>
        <begin position="190"/>
        <end position="272"/>
    </location>
</feature>
<evidence type="ECO:0000256" key="5">
    <source>
        <dbReference type="SAM" id="MobiDB-lite"/>
    </source>
</evidence>
<dbReference type="PROSITE" id="PS00292">
    <property type="entry name" value="CYCLINS"/>
    <property type="match status" value="1"/>
</dbReference>
<dbReference type="OrthoDB" id="5590282at2759"/>
<dbReference type="Pfam" id="PF02984">
    <property type="entry name" value="Cyclin_C"/>
    <property type="match status" value="1"/>
</dbReference>
<evidence type="ECO:0000256" key="2">
    <source>
        <dbReference type="ARBA" id="ARBA00023127"/>
    </source>
</evidence>
<dbReference type="GO" id="GO:0016538">
    <property type="term" value="F:cyclin-dependent protein serine/threonine kinase regulator activity"/>
    <property type="evidence" value="ECO:0007669"/>
    <property type="project" value="InterPro"/>
</dbReference>
<keyword evidence="3" id="KW-0131">Cell cycle</keyword>
<dbReference type="FunFam" id="1.10.472.10:FF:000001">
    <property type="entry name" value="G2/mitotic-specific cyclin"/>
    <property type="match status" value="1"/>
</dbReference>
<dbReference type="GO" id="GO:0044772">
    <property type="term" value="P:mitotic cell cycle phase transition"/>
    <property type="evidence" value="ECO:0007669"/>
    <property type="project" value="InterPro"/>
</dbReference>
<dbReference type="CDD" id="cd20507">
    <property type="entry name" value="CYCLIN_CCNB1-like_rpt1"/>
    <property type="match status" value="1"/>
</dbReference>
<dbReference type="InterPro" id="IPR006671">
    <property type="entry name" value="Cyclin_N"/>
</dbReference>
<evidence type="ECO:0000313" key="8">
    <source>
        <dbReference type="EMBL" id="OMJ78097.1"/>
    </source>
</evidence>
<feature type="compositionally biased region" description="Basic and acidic residues" evidence="5">
    <location>
        <begin position="9"/>
        <end position="31"/>
    </location>
</feature>
<keyword evidence="9" id="KW-1185">Reference proteome</keyword>
<dbReference type="SMART" id="SM00385">
    <property type="entry name" value="CYCLIN"/>
    <property type="match status" value="2"/>
</dbReference>
<dbReference type="Proteomes" id="UP000187209">
    <property type="component" value="Unassembled WGS sequence"/>
</dbReference>
<dbReference type="Gene3D" id="1.10.472.10">
    <property type="entry name" value="Cyclin-like"/>
    <property type="match status" value="2"/>
</dbReference>
<dbReference type="GO" id="GO:0051301">
    <property type="term" value="P:cell division"/>
    <property type="evidence" value="ECO:0007669"/>
    <property type="project" value="UniProtKB-KW"/>
</dbReference>
<organism evidence="8 9">
    <name type="scientific">Stentor coeruleus</name>
    <dbReference type="NCBI Taxonomy" id="5963"/>
    <lineage>
        <taxon>Eukaryota</taxon>
        <taxon>Sar</taxon>
        <taxon>Alveolata</taxon>
        <taxon>Ciliophora</taxon>
        <taxon>Postciliodesmatophora</taxon>
        <taxon>Heterotrichea</taxon>
        <taxon>Heterotrichida</taxon>
        <taxon>Stentoridae</taxon>
        <taxon>Stentor</taxon>
    </lineage>
</organism>
<protein>
    <submittedName>
        <fullName evidence="8">Uncharacterized protein</fullName>
    </submittedName>
</protein>
<keyword evidence="1" id="KW-0132">Cell division</keyword>
<dbReference type="InterPro" id="IPR036915">
    <property type="entry name" value="Cyclin-like_sf"/>
</dbReference>
<keyword evidence="2 4" id="KW-0195">Cyclin</keyword>
<evidence type="ECO:0000259" key="6">
    <source>
        <dbReference type="SMART" id="SM00385"/>
    </source>
</evidence>
<dbReference type="PANTHER" id="PTHR10177">
    <property type="entry name" value="CYCLINS"/>
    <property type="match status" value="1"/>
</dbReference>
<dbReference type="AlphaFoldDB" id="A0A1R2BMT5"/>
<reference evidence="8 9" key="1">
    <citation type="submission" date="2016-11" db="EMBL/GenBank/DDBJ databases">
        <title>The macronuclear genome of Stentor coeruleus: a giant cell with tiny introns.</title>
        <authorList>
            <person name="Slabodnick M."/>
            <person name="Ruby J.G."/>
            <person name="Reiff S.B."/>
            <person name="Swart E.C."/>
            <person name="Gosai S."/>
            <person name="Prabakaran S."/>
            <person name="Witkowska E."/>
            <person name="Larue G.E."/>
            <person name="Fisher S."/>
            <person name="Freeman R.M."/>
            <person name="Gunawardena J."/>
            <person name="Chu W."/>
            <person name="Stover N.A."/>
            <person name="Gregory B.D."/>
            <person name="Nowacki M."/>
            <person name="Derisi J."/>
            <person name="Roy S.W."/>
            <person name="Marshall W.F."/>
            <person name="Sood P."/>
        </authorList>
    </citation>
    <scope>NUCLEOTIDE SEQUENCE [LARGE SCALE GENOMIC DNA]</scope>
    <source>
        <strain evidence="8">WM001</strain>
    </source>
</reference>
<comment type="similarity">
    <text evidence="4">Belongs to the cyclin family.</text>
</comment>
<evidence type="ECO:0000256" key="1">
    <source>
        <dbReference type="ARBA" id="ARBA00022618"/>
    </source>
</evidence>
<dbReference type="InterPro" id="IPR004367">
    <property type="entry name" value="Cyclin_C-dom"/>
</dbReference>
<feature type="domain" description="Cyclin C-terminal" evidence="7">
    <location>
        <begin position="186"/>
        <end position="303"/>
    </location>
</feature>
<dbReference type="SMART" id="SM01332">
    <property type="entry name" value="Cyclin_C"/>
    <property type="match status" value="1"/>
</dbReference>
<dbReference type="InterPro" id="IPR039361">
    <property type="entry name" value="Cyclin"/>
</dbReference>
<evidence type="ECO:0000256" key="3">
    <source>
        <dbReference type="ARBA" id="ARBA00023306"/>
    </source>
</evidence>
<name>A0A1R2BMT5_9CILI</name>
<dbReference type="InterPro" id="IPR048258">
    <property type="entry name" value="Cyclins_cyclin-box"/>
</dbReference>
<proteinExistence type="inferred from homology"/>
<gene>
    <name evidence="8" type="ORF">SteCoe_22161</name>
</gene>
<dbReference type="InterPro" id="IPR013763">
    <property type="entry name" value="Cyclin-like_dom"/>
</dbReference>
<dbReference type="InterPro" id="IPR046965">
    <property type="entry name" value="Cyclin_A/B-like"/>
</dbReference>
<dbReference type="Pfam" id="PF00134">
    <property type="entry name" value="Cyclin_N"/>
    <property type="match status" value="1"/>
</dbReference>
<accession>A0A1R2BMT5</accession>